<evidence type="ECO:0000313" key="1">
    <source>
        <dbReference type="EMBL" id="PKW27700.1"/>
    </source>
</evidence>
<comment type="caution">
    <text evidence="1">The sequence shown here is derived from an EMBL/GenBank/DDBJ whole genome shotgun (WGS) entry which is preliminary data.</text>
</comment>
<dbReference type="EMBL" id="PJNE01000001">
    <property type="protein sequence ID" value="PKW27700.1"/>
    <property type="molecule type" value="Genomic_DNA"/>
</dbReference>
<evidence type="ECO:0000313" key="2">
    <source>
        <dbReference type="Proteomes" id="UP000233781"/>
    </source>
</evidence>
<proteinExistence type="predicted"/>
<accession>A0A2N3YLH0</accession>
<sequence length="37" mass="4225">MSSIMPIPWLIRQLTYGSVLYSAYKPRIPTAGQSDWP</sequence>
<protein>
    <submittedName>
        <fullName evidence="1">Uncharacterized protein</fullName>
    </submittedName>
</protein>
<dbReference type="Proteomes" id="UP000233781">
    <property type="component" value="Unassembled WGS sequence"/>
</dbReference>
<gene>
    <name evidence="1" type="ORF">ATL31_2551</name>
</gene>
<keyword evidence="2" id="KW-1185">Reference proteome</keyword>
<name>A0A2N3YLH0_9MICO</name>
<reference evidence="1 2" key="1">
    <citation type="submission" date="2017-12" db="EMBL/GenBank/DDBJ databases">
        <title>Sequencing the genomes of 1000 Actinobacteria strains.</title>
        <authorList>
            <person name="Klenk H.-P."/>
        </authorList>
    </citation>
    <scope>NUCLEOTIDE SEQUENCE [LARGE SCALE GENOMIC DNA]</scope>
    <source>
        <strain evidence="1 2">DSM 12806</strain>
    </source>
</reference>
<dbReference type="AlphaFoldDB" id="A0A2N3YLH0"/>
<organism evidence="1 2">
    <name type="scientific">Phycicoccus duodecadis</name>
    <dbReference type="NCBI Taxonomy" id="173053"/>
    <lineage>
        <taxon>Bacteria</taxon>
        <taxon>Bacillati</taxon>
        <taxon>Actinomycetota</taxon>
        <taxon>Actinomycetes</taxon>
        <taxon>Micrococcales</taxon>
        <taxon>Intrasporangiaceae</taxon>
        <taxon>Phycicoccus</taxon>
    </lineage>
</organism>